<protein>
    <submittedName>
        <fullName evidence="3">Iron ABC transporter substrate-binding protein</fullName>
    </submittedName>
</protein>
<evidence type="ECO:0000313" key="3">
    <source>
        <dbReference type="EMBL" id="PDV98038.1"/>
    </source>
</evidence>
<dbReference type="Proteomes" id="UP000220922">
    <property type="component" value="Unassembled WGS sequence"/>
</dbReference>
<accession>A0A2H3KJI2</accession>
<organism evidence="3 4">
    <name type="scientific">Candidatus Chloroploca asiatica</name>
    <dbReference type="NCBI Taxonomy" id="1506545"/>
    <lineage>
        <taxon>Bacteria</taxon>
        <taxon>Bacillati</taxon>
        <taxon>Chloroflexota</taxon>
        <taxon>Chloroflexia</taxon>
        <taxon>Chloroflexales</taxon>
        <taxon>Chloroflexineae</taxon>
        <taxon>Oscillochloridaceae</taxon>
        <taxon>Candidatus Chloroploca</taxon>
    </lineage>
</organism>
<feature type="signal peptide" evidence="2">
    <location>
        <begin position="1"/>
        <end position="29"/>
    </location>
</feature>
<dbReference type="Gene3D" id="3.40.190.10">
    <property type="entry name" value="Periplasmic binding protein-like II"/>
    <property type="match status" value="2"/>
</dbReference>
<evidence type="ECO:0000256" key="1">
    <source>
        <dbReference type="ARBA" id="ARBA00022729"/>
    </source>
</evidence>
<keyword evidence="4" id="KW-1185">Reference proteome</keyword>
<dbReference type="RefSeq" id="WP_097653759.1">
    <property type="nucleotide sequence ID" value="NZ_LYXE01000110.1"/>
</dbReference>
<dbReference type="GO" id="GO:0030288">
    <property type="term" value="C:outer membrane-bounded periplasmic space"/>
    <property type="evidence" value="ECO:0007669"/>
    <property type="project" value="TreeGrafter"/>
</dbReference>
<dbReference type="Pfam" id="PF13343">
    <property type="entry name" value="SBP_bac_6"/>
    <property type="match status" value="1"/>
</dbReference>
<dbReference type="PROSITE" id="PS51257">
    <property type="entry name" value="PROKAR_LIPOPROTEIN"/>
    <property type="match status" value="1"/>
</dbReference>
<evidence type="ECO:0000313" key="4">
    <source>
        <dbReference type="Proteomes" id="UP000220922"/>
    </source>
</evidence>
<dbReference type="GO" id="GO:0030975">
    <property type="term" value="F:thiamine binding"/>
    <property type="evidence" value="ECO:0007669"/>
    <property type="project" value="TreeGrafter"/>
</dbReference>
<gene>
    <name evidence="3" type="ORF">A9Q02_02855</name>
</gene>
<keyword evidence="1 2" id="KW-0732">Signal</keyword>
<comment type="caution">
    <text evidence="3">The sequence shown here is derived from an EMBL/GenBank/DDBJ whole genome shotgun (WGS) entry which is preliminary data.</text>
</comment>
<dbReference type="OrthoDB" id="9769319at2"/>
<reference evidence="3 4" key="1">
    <citation type="submission" date="2016-05" db="EMBL/GenBank/DDBJ databases">
        <authorList>
            <person name="Lavstsen T."/>
            <person name="Jespersen J.S."/>
        </authorList>
    </citation>
    <scope>NUCLEOTIDE SEQUENCE [LARGE SCALE GENOMIC DNA]</scope>
    <source>
        <strain evidence="3 4">B7-9</strain>
    </source>
</reference>
<proteinExistence type="predicted"/>
<dbReference type="EMBL" id="LYXE01000110">
    <property type="protein sequence ID" value="PDV98038.1"/>
    <property type="molecule type" value="Genomic_DNA"/>
</dbReference>
<dbReference type="AlphaFoldDB" id="A0A2H3KJI2"/>
<name>A0A2H3KJI2_9CHLR</name>
<dbReference type="GO" id="GO:0015888">
    <property type="term" value="P:thiamine transport"/>
    <property type="evidence" value="ECO:0007669"/>
    <property type="project" value="TreeGrafter"/>
</dbReference>
<evidence type="ECO:0000256" key="2">
    <source>
        <dbReference type="SAM" id="SignalP"/>
    </source>
</evidence>
<dbReference type="GO" id="GO:0030976">
    <property type="term" value="F:thiamine pyrophosphate binding"/>
    <property type="evidence" value="ECO:0007669"/>
    <property type="project" value="TreeGrafter"/>
</dbReference>
<sequence>MKVARFAHGLALLLVATILLVACGSQTPAAPVASTNAPAAIDWSTMTSATEGGGMEALIAAAQAEGELNVIALPDDWCNYGTMMATFSEKYGIKVNSINPEAGSADELQAVRDNRENKGPQAPDVLDVGPAFGPLAKDEGLLSPYKVMTWDTIDGLKDPDGYYYTDYNGVMVFEVNLDVIQDVPQDWPDLLDPKYKGQVALAGDPRASNQAAQSVYAAALANGGSLDNIEPGLEFFKTLNANGNLLPLIANTGSIAKGETPITFQWNYLALANAESFNGNPPLEIIYPASVNWGGFYLQAISAYAPHPAAARLWQEFLYSDEGHTIWMQGYCAPARLADMLERGVVPDDLKAKLPDPAIISSAVVPNADQLNAARELIKTQWDSVVGLDIK</sequence>
<dbReference type="SUPFAM" id="SSF53850">
    <property type="entry name" value="Periplasmic binding protein-like II"/>
    <property type="match status" value="1"/>
</dbReference>
<dbReference type="PANTHER" id="PTHR30006:SF2">
    <property type="entry name" value="ABC TRANSPORTER SUBSTRATE-BINDING PROTEIN"/>
    <property type="match status" value="1"/>
</dbReference>
<dbReference type="PANTHER" id="PTHR30006">
    <property type="entry name" value="THIAMINE-BINDING PERIPLASMIC PROTEIN-RELATED"/>
    <property type="match status" value="1"/>
</dbReference>
<feature type="chain" id="PRO_5013568113" evidence="2">
    <location>
        <begin position="30"/>
        <end position="391"/>
    </location>
</feature>